<dbReference type="EMBL" id="JBGMEK010000002">
    <property type="protein sequence ID" value="MFA0809564.1"/>
    <property type="molecule type" value="Genomic_DNA"/>
</dbReference>
<keyword evidence="1" id="KW-0732">Signal</keyword>
<dbReference type="Proteomes" id="UP001569428">
    <property type="component" value="Unassembled WGS sequence"/>
</dbReference>
<evidence type="ECO:0000313" key="3">
    <source>
        <dbReference type="Proteomes" id="UP001569428"/>
    </source>
</evidence>
<accession>A0ABV4NU93</accession>
<evidence type="ECO:0000313" key="2">
    <source>
        <dbReference type="EMBL" id="MFA0809564.1"/>
    </source>
</evidence>
<proteinExistence type="predicted"/>
<gene>
    <name evidence="2" type="ORF">ACCI49_01420</name>
</gene>
<feature type="chain" id="PRO_5046711690" description="TonB protein C-terminal" evidence="1">
    <location>
        <begin position="20"/>
        <end position="161"/>
    </location>
</feature>
<evidence type="ECO:0000256" key="1">
    <source>
        <dbReference type="SAM" id="SignalP"/>
    </source>
</evidence>
<name>A0ABV4NU93_9GAMM</name>
<protein>
    <recommendedName>
        <fullName evidence="4">TonB protein C-terminal</fullName>
    </recommendedName>
</protein>
<organism evidence="2 3">
    <name type="scientific">Microbulbifer epialgicus</name>
    <dbReference type="NCBI Taxonomy" id="393907"/>
    <lineage>
        <taxon>Bacteria</taxon>
        <taxon>Pseudomonadati</taxon>
        <taxon>Pseudomonadota</taxon>
        <taxon>Gammaproteobacteria</taxon>
        <taxon>Cellvibrionales</taxon>
        <taxon>Microbulbiferaceae</taxon>
        <taxon>Microbulbifer</taxon>
    </lineage>
</organism>
<evidence type="ECO:0008006" key="4">
    <source>
        <dbReference type="Google" id="ProtNLM"/>
    </source>
</evidence>
<keyword evidence="3" id="KW-1185">Reference proteome</keyword>
<comment type="caution">
    <text evidence="2">The sequence shown here is derived from an EMBL/GenBank/DDBJ whole genome shotgun (WGS) entry which is preliminary data.</text>
</comment>
<feature type="signal peptide" evidence="1">
    <location>
        <begin position="1"/>
        <end position="19"/>
    </location>
</feature>
<dbReference type="RefSeq" id="WP_371837184.1">
    <property type="nucleotide sequence ID" value="NZ_JBGMEK010000002.1"/>
</dbReference>
<reference evidence="2 3" key="1">
    <citation type="submission" date="2024-08" db="EMBL/GenBank/DDBJ databases">
        <authorList>
            <person name="Ishaq N."/>
        </authorList>
    </citation>
    <scope>NUCLEOTIDE SEQUENCE [LARGE SCALE GENOMIC DNA]</scope>
    <source>
        <strain evidence="2 3">DSM 18651</strain>
    </source>
</reference>
<sequence length="161" mass="18344">MRKYILYIWLLISSSSICAEVFNVKTEPGNGSRIKQVAISWNIPFDKPYGKLSEVQKKRFTSIYENLNEGDEPPFPVNGLQELYMPIYAGHKKLLKKGKLHIIALIDEEGKVESISVFDTPSELMTKLAIVVLRETEFKPAKCSGSPCKMDFPLFMNLKVR</sequence>